<evidence type="ECO:0000256" key="4">
    <source>
        <dbReference type="ARBA" id="ARBA00023136"/>
    </source>
</evidence>
<evidence type="ECO:0000256" key="6">
    <source>
        <dbReference type="SAM" id="Phobius"/>
    </source>
</evidence>
<accession>A0A4U0P1T2</accession>
<sequence>MKKYHYTEGNNSYGPFTLEELSAKNIGPNTLIWTEDLVTWTKAGEVPELRSILKNDSINPPSIPRSEEFESTTQQYTSSQSSAANYQRPPKTYLVETILTTIFCCWPLGIPAIIYASRVEKKFYAGDIIGAEADSANAKKWMLINIGASVLLWIGYFGIFGLAIFTGLSDGF</sequence>
<dbReference type="RefSeq" id="WP_136901309.1">
    <property type="nucleotide sequence ID" value="NZ_SUME01000004.1"/>
</dbReference>
<evidence type="ECO:0000256" key="1">
    <source>
        <dbReference type="ARBA" id="ARBA00004370"/>
    </source>
</evidence>
<dbReference type="Pfam" id="PF14237">
    <property type="entry name" value="GYF_2"/>
    <property type="match status" value="1"/>
</dbReference>
<feature type="compositionally biased region" description="Low complexity" evidence="5">
    <location>
        <begin position="71"/>
        <end position="82"/>
    </location>
</feature>
<evidence type="ECO:0000256" key="3">
    <source>
        <dbReference type="ARBA" id="ARBA00022989"/>
    </source>
</evidence>
<evidence type="ECO:0000259" key="7">
    <source>
        <dbReference type="Pfam" id="PF14237"/>
    </source>
</evidence>
<evidence type="ECO:0000256" key="5">
    <source>
        <dbReference type="SAM" id="MobiDB-lite"/>
    </source>
</evidence>
<name>A0A4U0P1T2_9SPHI</name>
<dbReference type="EMBL" id="SUME01000004">
    <property type="protein sequence ID" value="TJZ60462.1"/>
    <property type="molecule type" value="Genomic_DNA"/>
</dbReference>
<keyword evidence="4 6" id="KW-0472">Membrane</keyword>
<dbReference type="Proteomes" id="UP000306808">
    <property type="component" value="Unassembled WGS sequence"/>
</dbReference>
<dbReference type="InterPro" id="IPR007593">
    <property type="entry name" value="CD225/Dispanin_fam"/>
</dbReference>
<evidence type="ECO:0000313" key="9">
    <source>
        <dbReference type="Proteomes" id="UP000306808"/>
    </source>
</evidence>
<organism evidence="8 9">
    <name type="scientific">Sphingobacterium olei</name>
    <dbReference type="NCBI Taxonomy" id="2571155"/>
    <lineage>
        <taxon>Bacteria</taxon>
        <taxon>Pseudomonadati</taxon>
        <taxon>Bacteroidota</taxon>
        <taxon>Sphingobacteriia</taxon>
        <taxon>Sphingobacteriales</taxon>
        <taxon>Sphingobacteriaceae</taxon>
        <taxon>Sphingobacterium</taxon>
    </lineage>
</organism>
<proteinExistence type="predicted"/>
<dbReference type="AlphaFoldDB" id="A0A4U0P1T2"/>
<dbReference type="GO" id="GO:0016020">
    <property type="term" value="C:membrane"/>
    <property type="evidence" value="ECO:0007669"/>
    <property type="project" value="UniProtKB-SubCell"/>
</dbReference>
<evidence type="ECO:0000313" key="8">
    <source>
        <dbReference type="EMBL" id="TJZ60462.1"/>
    </source>
</evidence>
<keyword evidence="2 6" id="KW-0812">Transmembrane</keyword>
<dbReference type="PANTHER" id="PTHR14948:SF25">
    <property type="entry name" value="DUF4190 DOMAIN-CONTAINING PROTEIN"/>
    <property type="match status" value="1"/>
</dbReference>
<dbReference type="InterPro" id="IPR051423">
    <property type="entry name" value="CD225/Dispanin"/>
</dbReference>
<keyword evidence="9" id="KW-1185">Reference proteome</keyword>
<gene>
    <name evidence="8" type="ORF">FAZ15_10690</name>
</gene>
<keyword evidence="3 6" id="KW-1133">Transmembrane helix</keyword>
<feature type="transmembrane region" description="Helical" evidence="6">
    <location>
        <begin position="142"/>
        <end position="168"/>
    </location>
</feature>
<dbReference type="Pfam" id="PF04505">
    <property type="entry name" value="CD225"/>
    <property type="match status" value="1"/>
</dbReference>
<dbReference type="InterPro" id="IPR025640">
    <property type="entry name" value="GYF_2"/>
</dbReference>
<feature type="transmembrane region" description="Helical" evidence="6">
    <location>
        <begin position="93"/>
        <end position="116"/>
    </location>
</feature>
<dbReference type="PANTHER" id="PTHR14948">
    <property type="entry name" value="NG5"/>
    <property type="match status" value="1"/>
</dbReference>
<reference evidence="8 9" key="1">
    <citation type="submission" date="2019-04" db="EMBL/GenBank/DDBJ databases">
        <title>Sphingobacterium olei sp. nov., isolated from oil-contaminated soil.</title>
        <authorList>
            <person name="Liu B."/>
        </authorList>
    </citation>
    <scope>NUCLEOTIDE SEQUENCE [LARGE SCALE GENOMIC DNA]</scope>
    <source>
        <strain evidence="8 9">HAL-9</strain>
    </source>
</reference>
<evidence type="ECO:0000256" key="2">
    <source>
        <dbReference type="ARBA" id="ARBA00022692"/>
    </source>
</evidence>
<comment type="subcellular location">
    <subcellularLocation>
        <location evidence="1">Membrane</location>
    </subcellularLocation>
</comment>
<dbReference type="OrthoDB" id="9815705at2"/>
<comment type="caution">
    <text evidence="8">The sequence shown here is derived from an EMBL/GenBank/DDBJ whole genome shotgun (WGS) entry which is preliminary data.</text>
</comment>
<feature type="region of interest" description="Disordered" evidence="5">
    <location>
        <begin position="57"/>
        <end position="84"/>
    </location>
</feature>
<protein>
    <submittedName>
        <fullName evidence="8">DUF4339 domain-containing protein</fullName>
    </submittedName>
</protein>
<feature type="domain" description="GYF" evidence="7">
    <location>
        <begin position="4"/>
        <end position="49"/>
    </location>
</feature>